<dbReference type="InterPro" id="IPR029058">
    <property type="entry name" value="AB_hydrolase_fold"/>
</dbReference>
<dbReference type="AlphaFoldDB" id="A0AAU8ES89"/>
<gene>
    <name evidence="3" type="ORF">ABRP34_04430</name>
</gene>
<dbReference type="GO" id="GO:0016787">
    <property type="term" value="F:hydrolase activity"/>
    <property type="evidence" value="ECO:0007669"/>
    <property type="project" value="UniProtKB-KW"/>
</dbReference>
<proteinExistence type="predicted"/>
<evidence type="ECO:0000313" key="3">
    <source>
        <dbReference type="EMBL" id="XCH12266.1"/>
    </source>
</evidence>
<dbReference type="EMBL" id="CP159279">
    <property type="protein sequence ID" value="XCH12266.1"/>
    <property type="molecule type" value="Genomic_DNA"/>
</dbReference>
<protein>
    <submittedName>
        <fullName evidence="3">Alpha/beta hydrolase</fullName>
    </submittedName>
</protein>
<dbReference type="InterPro" id="IPR050266">
    <property type="entry name" value="AB_hydrolase_sf"/>
</dbReference>
<keyword evidence="3" id="KW-0378">Hydrolase</keyword>
<accession>A0AAU8ES89</accession>
<dbReference type="RefSeq" id="WP_353712407.1">
    <property type="nucleotide sequence ID" value="NZ_CP159279.1"/>
</dbReference>
<dbReference type="InterPro" id="IPR000073">
    <property type="entry name" value="AB_hydrolase_1"/>
</dbReference>
<dbReference type="Gene3D" id="3.40.50.1820">
    <property type="entry name" value="alpha/beta hydrolase"/>
    <property type="match status" value="1"/>
</dbReference>
<evidence type="ECO:0000256" key="1">
    <source>
        <dbReference type="SAM" id="MobiDB-lite"/>
    </source>
</evidence>
<dbReference type="GO" id="GO:0016020">
    <property type="term" value="C:membrane"/>
    <property type="evidence" value="ECO:0007669"/>
    <property type="project" value="TreeGrafter"/>
</dbReference>
<evidence type="ECO:0000259" key="2">
    <source>
        <dbReference type="Pfam" id="PF12697"/>
    </source>
</evidence>
<dbReference type="PANTHER" id="PTHR43798:SF33">
    <property type="entry name" value="HYDROLASE, PUTATIVE (AFU_ORTHOLOGUE AFUA_2G14860)-RELATED"/>
    <property type="match status" value="1"/>
</dbReference>
<dbReference type="PANTHER" id="PTHR43798">
    <property type="entry name" value="MONOACYLGLYCEROL LIPASE"/>
    <property type="match status" value="1"/>
</dbReference>
<name>A0AAU8ES89_9MICC</name>
<reference evidence="3" key="1">
    <citation type="submission" date="2024-06" db="EMBL/GenBank/DDBJ databases">
        <title>Biodegradation of dimethachlon by Arthrobacter sp. K5: mechanistic insights and ecological implications.</title>
        <authorList>
            <person name="Hu S."/>
            <person name="Lu P."/>
        </authorList>
    </citation>
    <scope>NUCLEOTIDE SEQUENCE</scope>
    <source>
        <strain evidence="3">K5</strain>
    </source>
</reference>
<feature type="domain" description="AB hydrolase-1" evidence="2">
    <location>
        <begin position="90"/>
        <end position="331"/>
    </location>
</feature>
<dbReference type="SUPFAM" id="SSF53474">
    <property type="entry name" value="alpha/beta-Hydrolases"/>
    <property type="match status" value="1"/>
</dbReference>
<sequence>MINFRPSPAPLPAMTAPADARSTTPRRRLRTLGIAAATVAGLLLTSTATNLAMNQAERSATVPYGQRVQTSHGALNVVHTPGNGRTGQSIVLLSGLGTPAPAVDFAPLIRELGDYDVVVVEGFGYGYSDQPPLERSVENITSELHEALAKAEVPRPYVIGGHSIAGFYTLAYANRYPTDVVAVIGIDPTVPAAGTIHTDQTSVPAGGINWEGLVAASGLLRWATMLAPGLVEPDGTAYTSGERDLIRKMANWNFGNASVLDETSRIADNARKVQAMRYPDDVPVLTFLATAKEPAPDAALHESRLQNVRHHEIVLVPGGHYLHWTHAPAVASKIKAFLTATVPGMR</sequence>
<organism evidence="3">
    <name type="scientific">Arthrobacter sp. K5</name>
    <dbReference type="NCBI Taxonomy" id="2839623"/>
    <lineage>
        <taxon>Bacteria</taxon>
        <taxon>Bacillati</taxon>
        <taxon>Actinomycetota</taxon>
        <taxon>Actinomycetes</taxon>
        <taxon>Micrococcales</taxon>
        <taxon>Micrococcaceae</taxon>
        <taxon>Arthrobacter</taxon>
    </lineage>
</organism>
<dbReference type="Pfam" id="PF12697">
    <property type="entry name" value="Abhydrolase_6"/>
    <property type="match status" value="1"/>
</dbReference>
<feature type="region of interest" description="Disordered" evidence="1">
    <location>
        <begin position="1"/>
        <end position="25"/>
    </location>
</feature>